<dbReference type="Gene3D" id="1.10.1220.10">
    <property type="entry name" value="Met repressor-like"/>
    <property type="match status" value="1"/>
</dbReference>
<dbReference type="EMBL" id="QJJR01000010">
    <property type="protein sequence ID" value="PXW89161.1"/>
    <property type="molecule type" value="Genomic_DNA"/>
</dbReference>
<evidence type="ECO:0000313" key="1">
    <source>
        <dbReference type="EMBL" id="PXW89161.1"/>
    </source>
</evidence>
<dbReference type="AlphaFoldDB" id="A0A2V3W855"/>
<dbReference type="InterPro" id="IPR013321">
    <property type="entry name" value="Arc_rbn_hlx_hlx"/>
</dbReference>
<comment type="caution">
    <text evidence="1">The sequence shown here is derived from an EMBL/GenBank/DDBJ whole genome shotgun (WGS) entry which is preliminary data.</text>
</comment>
<gene>
    <name evidence="1" type="ORF">DES38_11022</name>
</gene>
<protein>
    <submittedName>
        <fullName evidence="1">CopG family transcriptional regulator/antitoxin EndoAI</fullName>
    </submittedName>
</protein>
<proteinExistence type="predicted"/>
<reference evidence="1 2" key="1">
    <citation type="submission" date="2018-05" db="EMBL/GenBank/DDBJ databases">
        <title>Genomic Encyclopedia of Type Strains, Phase IV (KMG-IV): sequencing the most valuable type-strain genomes for metagenomic binning, comparative biology and taxonomic classification.</title>
        <authorList>
            <person name="Goeker M."/>
        </authorList>
    </citation>
    <scope>NUCLEOTIDE SEQUENCE [LARGE SCALE GENOMIC DNA]</scope>
    <source>
        <strain evidence="1 2">DSM 22440</strain>
    </source>
</reference>
<dbReference type="GO" id="GO:0006355">
    <property type="term" value="P:regulation of DNA-templated transcription"/>
    <property type="evidence" value="ECO:0007669"/>
    <property type="project" value="InterPro"/>
</dbReference>
<keyword evidence="2" id="KW-1185">Reference proteome</keyword>
<accession>A0A2V3W855</accession>
<name>A0A2V3W855_9BACI</name>
<organism evidence="1 2">
    <name type="scientific">Streptohalobacillus salinus</name>
    <dbReference type="NCBI Taxonomy" id="621096"/>
    <lineage>
        <taxon>Bacteria</taxon>
        <taxon>Bacillati</taxon>
        <taxon>Bacillota</taxon>
        <taxon>Bacilli</taxon>
        <taxon>Bacillales</taxon>
        <taxon>Bacillaceae</taxon>
        <taxon>Streptohalobacillus</taxon>
    </lineage>
</organism>
<sequence>MSMHMQEVVVKLPTSLLEEVDGLVEASQCSLDEVIYEATKCYVEEKKEQHIQEAMRQGYIEMAKINLNIASESFLAEQEAVITCERQVSGV</sequence>
<dbReference type="Proteomes" id="UP000247922">
    <property type="component" value="Unassembled WGS sequence"/>
</dbReference>
<evidence type="ECO:0000313" key="2">
    <source>
        <dbReference type="Proteomes" id="UP000247922"/>
    </source>
</evidence>